<feature type="domain" description="FAD/NAD(P)-binding" evidence="1">
    <location>
        <begin position="13"/>
        <end position="230"/>
    </location>
</feature>
<dbReference type="AlphaFoldDB" id="A0A977KSI2"/>
<dbReference type="EMBL" id="CP073041">
    <property type="protein sequence ID" value="UXE58927.1"/>
    <property type="molecule type" value="Genomic_DNA"/>
</dbReference>
<organism evidence="2">
    <name type="scientific">Woronichinia naegeliana WA131</name>
    <dbReference type="NCBI Taxonomy" id="2824559"/>
    <lineage>
        <taxon>Bacteria</taxon>
        <taxon>Bacillati</taxon>
        <taxon>Cyanobacteriota</taxon>
        <taxon>Cyanophyceae</taxon>
        <taxon>Synechococcales</taxon>
        <taxon>Coelosphaeriaceae</taxon>
        <taxon>Woronichinia</taxon>
    </lineage>
</organism>
<dbReference type="InterPro" id="IPR023753">
    <property type="entry name" value="FAD/NAD-binding_dom"/>
</dbReference>
<sequence>MSDFPLNLPEAIDLAVIGAGPQALTLVTHLLQKKKSLHRKILVFDASGVWMSRWHHQFAALEIPHLRSPAVHHPDPDAYALRRFAELRPQELYPPYSLPGTTLFKEFCQDVVKRWQLQDRLVPLAVEELEPIVHHSRKRFLLGLKDGRSLLARRVVLAAGSHQPNLPEWVKEIPANFPKDRLLHANQIDLRTLHLKNERILIVGGGLTSGHLALGALARGAKVVLTHRRQFREKLFDSDPGWLGPKYLKAFWDEPHWGDRWEMIQAARDGGSLTMAVMTQLRRANHCQQLSFQECCRVVQAQWQEFYWQVQCDNGTTQEFDRIWLATGTRLNAETEPLLSTMNKVFPLPLVNGLPVLEKDLRWGKSDLFLMGGLTALRVGPAARNLSGGRMASRCIVPALT</sequence>
<dbReference type="KEGG" id="wna:KA717_23370"/>
<dbReference type="SUPFAM" id="SSF51905">
    <property type="entry name" value="FAD/NAD(P)-binding domain"/>
    <property type="match status" value="1"/>
</dbReference>
<evidence type="ECO:0000259" key="1">
    <source>
        <dbReference type="Pfam" id="PF07992"/>
    </source>
</evidence>
<dbReference type="PANTHER" id="PTHR38663">
    <property type="match status" value="1"/>
</dbReference>
<dbReference type="Proteomes" id="UP001065613">
    <property type="component" value="Chromosome"/>
</dbReference>
<dbReference type="Gene3D" id="3.50.50.60">
    <property type="entry name" value="FAD/NAD(P)-binding domain"/>
    <property type="match status" value="1"/>
</dbReference>
<dbReference type="InterPro" id="IPR036188">
    <property type="entry name" value="FAD/NAD-bd_sf"/>
</dbReference>
<protein>
    <submittedName>
        <fullName evidence="2">Lysine N(6)-hydroxylase/L-ornithine N(5)-oxygenase family protein</fullName>
    </submittedName>
</protein>
<gene>
    <name evidence="2" type="ORF">KA717_23370</name>
</gene>
<accession>A0A977KSI2</accession>
<name>A0A977KSI2_9CYAN</name>
<evidence type="ECO:0000313" key="2">
    <source>
        <dbReference type="EMBL" id="UXE58927.1"/>
    </source>
</evidence>
<reference evidence="2" key="1">
    <citation type="submission" date="2021-04" db="EMBL/GenBank/DDBJ databases">
        <title>Genome sequence of Woronichinia naegeliana from Washington state freshwater lake bloom.</title>
        <authorList>
            <person name="Dreher T.W."/>
        </authorList>
    </citation>
    <scope>NUCLEOTIDE SEQUENCE</scope>
    <source>
        <strain evidence="2">WA131</strain>
    </source>
</reference>
<dbReference type="PANTHER" id="PTHR38663:SF1">
    <property type="entry name" value="L-ORNITHINE N(5)-MONOOXYGENASE"/>
    <property type="match status" value="1"/>
</dbReference>
<dbReference type="PRINTS" id="PR00368">
    <property type="entry name" value="FADPNR"/>
</dbReference>
<dbReference type="GO" id="GO:0016491">
    <property type="term" value="F:oxidoreductase activity"/>
    <property type="evidence" value="ECO:0007669"/>
    <property type="project" value="InterPro"/>
</dbReference>
<dbReference type="Pfam" id="PF07992">
    <property type="entry name" value="Pyr_redox_2"/>
    <property type="match status" value="1"/>
</dbReference>
<proteinExistence type="predicted"/>